<feature type="transmembrane region" description="Helical" evidence="1">
    <location>
        <begin position="74"/>
        <end position="96"/>
    </location>
</feature>
<name>A0A930B487_9FIRM</name>
<gene>
    <name evidence="2" type="ORF">HXL70_00840</name>
</gene>
<dbReference type="AlphaFoldDB" id="A0A930B487"/>
<accession>A0A930B487</accession>
<dbReference type="Gene3D" id="1.20.1250.20">
    <property type="entry name" value="MFS general substrate transporter like domains"/>
    <property type="match status" value="1"/>
</dbReference>
<keyword evidence="1" id="KW-1133">Transmembrane helix</keyword>
<sequence length="161" mass="17899">MIQLEAENGTLENVEIAAGAIMMLQVVTDNIWGFAMCQFLAGCFIIRLNPALVKYAHRSFHGRMFGLSSAAQQFGNIAGSLIAVTVIIQSSGRYIFWRESSGLSWDLPFTDGIYEKANLENKVFSIIGHQTGMTFALIGRACFILFVLRKIIVDFIKDIIL</sequence>
<evidence type="ECO:0000313" key="3">
    <source>
        <dbReference type="Proteomes" id="UP000757890"/>
    </source>
</evidence>
<organism evidence="2 3">
    <name type="scientific">Dialister invisus</name>
    <dbReference type="NCBI Taxonomy" id="218538"/>
    <lineage>
        <taxon>Bacteria</taxon>
        <taxon>Bacillati</taxon>
        <taxon>Bacillota</taxon>
        <taxon>Negativicutes</taxon>
        <taxon>Veillonellales</taxon>
        <taxon>Veillonellaceae</taxon>
        <taxon>Dialister</taxon>
    </lineage>
</organism>
<reference evidence="2" key="1">
    <citation type="submission" date="2020-04" db="EMBL/GenBank/DDBJ databases">
        <title>Deep metagenomics examines the oral microbiome during advanced dental caries in children, revealing novel taxa and co-occurrences with host molecules.</title>
        <authorList>
            <person name="Baker J.L."/>
            <person name="Morton J.T."/>
            <person name="Dinis M."/>
            <person name="Alvarez R."/>
            <person name="Tran N.C."/>
            <person name="Knight R."/>
            <person name="Edlund A."/>
        </authorList>
    </citation>
    <scope>NUCLEOTIDE SEQUENCE</scope>
    <source>
        <strain evidence="2">JCVI_32_bin.14</strain>
    </source>
</reference>
<keyword evidence="1" id="KW-0812">Transmembrane</keyword>
<evidence type="ECO:0000256" key="1">
    <source>
        <dbReference type="SAM" id="Phobius"/>
    </source>
</evidence>
<proteinExistence type="predicted"/>
<dbReference type="SUPFAM" id="SSF103473">
    <property type="entry name" value="MFS general substrate transporter"/>
    <property type="match status" value="1"/>
</dbReference>
<dbReference type="Proteomes" id="UP000757890">
    <property type="component" value="Unassembled WGS sequence"/>
</dbReference>
<feature type="transmembrane region" description="Helical" evidence="1">
    <location>
        <begin position="126"/>
        <end position="148"/>
    </location>
</feature>
<comment type="caution">
    <text evidence="2">The sequence shown here is derived from an EMBL/GenBank/DDBJ whole genome shotgun (WGS) entry which is preliminary data.</text>
</comment>
<evidence type="ECO:0000313" key="2">
    <source>
        <dbReference type="EMBL" id="MBF1128584.1"/>
    </source>
</evidence>
<feature type="transmembrane region" description="Helical" evidence="1">
    <location>
        <begin position="31"/>
        <end position="53"/>
    </location>
</feature>
<dbReference type="InterPro" id="IPR036259">
    <property type="entry name" value="MFS_trans_sf"/>
</dbReference>
<dbReference type="EMBL" id="JABZMK010000001">
    <property type="protein sequence ID" value="MBF1128584.1"/>
    <property type="molecule type" value="Genomic_DNA"/>
</dbReference>
<protein>
    <submittedName>
        <fullName evidence="2">Uncharacterized protein</fullName>
    </submittedName>
</protein>
<keyword evidence="1" id="KW-0472">Membrane</keyword>